<dbReference type="PIRSF" id="PIRSF000535">
    <property type="entry name" value="1PFK/6PFK/LacC"/>
    <property type="match status" value="1"/>
</dbReference>
<dbReference type="GO" id="GO:0008443">
    <property type="term" value="F:phosphofructokinase activity"/>
    <property type="evidence" value="ECO:0007669"/>
    <property type="project" value="TreeGrafter"/>
</dbReference>
<dbReference type="FunFam" id="3.40.1190.20:FF:000001">
    <property type="entry name" value="Phosphofructokinase"/>
    <property type="match status" value="1"/>
</dbReference>
<evidence type="ECO:0000256" key="7">
    <source>
        <dbReference type="PIRNR" id="PIRNR000535"/>
    </source>
</evidence>
<evidence type="ECO:0000313" key="9">
    <source>
        <dbReference type="EMBL" id="SMC46072.1"/>
    </source>
</evidence>
<dbReference type="RefSeq" id="WP_084099377.1">
    <property type="nucleotide sequence ID" value="NZ_FWXK01000007.1"/>
</dbReference>
<dbReference type="Gene3D" id="3.40.1190.20">
    <property type="match status" value="1"/>
</dbReference>
<dbReference type="AlphaFoldDB" id="A0A1W1ZCS4"/>
<proteinExistence type="inferred from homology"/>
<protein>
    <recommendedName>
        <fullName evidence="7">Tagatose-6-phosphate kinase</fullName>
        <ecNumber evidence="7">2.7.1.144</ecNumber>
    </recommendedName>
</protein>
<evidence type="ECO:0000259" key="8">
    <source>
        <dbReference type="Pfam" id="PF00294"/>
    </source>
</evidence>
<keyword evidence="3 7" id="KW-0423">Lactose metabolism</keyword>
<dbReference type="NCBIfam" id="TIGR03168">
    <property type="entry name" value="1-PFK"/>
    <property type="match status" value="1"/>
</dbReference>
<keyword evidence="10" id="KW-1185">Reference proteome</keyword>
<dbReference type="SUPFAM" id="SSF53613">
    <property type="entry name" value="Ribokinase-like"/>
    <property type="match status" value="1"/>
</dbReference>
<dbReference type="GO" id="GO:2001059">
    <property type="term" value="P:D-tagatose 6-phosphate catabolic process"/>
    <property type="evidence" value="ECO:0007669"/>
    <property type="project" value="UniProtKB-UniPathway"/>
</dbReference>
<evidence type="ECO:0000256" key="2">
    <source>
        <dbReference type="ARBA" id="ARBA00022679"/>
    </source>
</evidence>
<comment type="pathway">
    <text evidence="7">Carbohydrate metabolism; D-tagatose 6-phosphate degradation; D-glyceraldehyde 3-phosphate and glycerone phosphate from D-tagatose 6-phosphate: step 1/2.</text>
</comment>
<dbReference type="GO" id="GO:0005988">
    <property type="term" value="P:lactose metabolic process"/>
    <property type="evidence" value="ECO:0007669"/>
    <property type="project" value="UniProtKB-KW"/>
</dbReference>
<dbReference type="GO" id="GO:0044281">
    <property type="term" value="P:small molecule metabolic process"/>
    <property type="evidence" value="ECO:0007669"/>
    <property type="project" value="UniProtKB-ARBA"/>
</dbReference>
<dbReference type="STRING" id="371602.SAMN04487984_1267"/>
<dbReference type="EC" id="2.7.1.144" evidence="7"/>
<gene>
    <name evidence="9" type="ORF">SAMN04487984_1267</name>
</gene>
<evidence type="ECO:0000256" key="6">
    <source>
        <dbReference type="ARBA" id="ARBA00022840"/>
    </source>
</evidence>
<dbReference type="UniPathway" id="UPA00704">
    <property type="reaction ID" value="UER00715"/>
</dbReference>
<dbReference type="PANTHER" id="PTHR46566:SF5">
    <property type="entry name" value="1-PHOSPHOFRUCTOKINASE"/>
    <property type="match status" value="1"/>
</dbReference>
<name>A0A1W1ZCS4_9LACT</name>
<feature type="domain" description="Carbohydrate kinase PfkB" evidence="8">
    <location>
        <begin position="11"/>
        <end position="292"/>
    </location>
</feature>
<dbReference type="OrthoDB" id="9801219at2"/>
<evidence type="ECO:0000256" key="4">
    <source>
        <dbReference type="ARBA" id="ARBA00022741"/>
    </source>
</evidence>
<reference evidence="10" key="1">
    <citation type="submission" date="2017-04" db="EMBL/GenBank/DDBJ databases">
        <authorList>
            <person name="Varghese N."/>
            <person name="Submissions S."/>
        </authorList>
    </citation>
    <scope>NUCLEOTIDE SEQUENCE [LARGE SCALE GENOMIC DNA]</scope>
    <source>
        <strain evidence="10">DSM 21500</strain>
    </source>
</reference>
<comment type="similarity">
    <text evidence="7">Belongs to the carbohydrate kinase PfkB family. LacC subfamily.</text>
</comment>
<keyword evidence="4 7" id="KW-0547">Nucleotide-binding</keyword>
<dbReference type="GO" id="GO:0005524">
    <property type="term" value="F:ATP binding"/>
    <property type="evidence" value="ECO:0007669"/>
    <property type="project" value="UniProtKB-KW"/>
</dbReference>
<dbReference type="EMBL" id="FWXK01000007">
    <property type="protein sequence ID" value="SMC46072.1"/>
    <property type="molecule type" value="Genomic_DNA"/>
</dbReference>
<keyword evidence="5 9" id="KW-0418">Kinase</keyword>
<evidence type="ECO:0000256" key="1">
    <source>
        <dbReference type="ARBA" id="ARBA00005380"/>
    </source>
</evidence>
<dbReference type="InterPro" id="IPR002173">
    <property type="entry name" value="Carboh/pur_kinase_PfkB_CS"/>
</dbReference>
<dbReference type="Proteomes" id="UP000243884">
    <property type="component" value="Unassembled WGS sequence"/>
</dbReference>
<dbReference type="GO" id="GO:0005829">
    <property type="term" value="C:cytosol"/>
    <property type="evidence" value="ECO:0007669"/>
    <property type="project" value="TreeGrafter"/>
</dbReference>
<dbReference type="CDD" id="cd01164">
    <property type="entry name" value="FruK_PfkB_like"/>
    <property type="match status" value="1"/>
</dbReference>
<dbReference type="PROSITE" id="PS00584">
    <property type="entry name" value="PFKB_KINASES_2"/>
    <property type="match status" value="1"/>
</dbReference>
<organism evidence="9 10">
    <name type="scientific">Aerococcus suis</name>
    <dbReference type="NCBI Taxonomy" id="371602"/>
    <lineage>
        <taxon>Bacteria</taxon>
        <taxon>Bacillati</taxon>
        <taxon>Bacillota</taxon>
        <taxon>Bacilli</taxon>
        <taxon>Lactobacillales</taxon>
        <taxon>Aerococcaceae</taxon>
        <taxon>Aerococcus</taxon>
    </lineage>
</organism>
<keyword evidence="2 7" id="KW-0808">Transferase</keyword>
<dbReference type="GO" id="GO:0009024">
    <property type="term" value="F:tagatose-6-phosphate kinase activity"/>
    <property type="evidence" value="ECO:0007669"/>
    <property type="project" value="UniProtKB-EC"/>
</dbReference>
<dbReference type="InterPro" id="IPR011611">
    <property type="entry name" value="PfkB_dom"/>
</dbReference>
<dbReference type="Pfam" id="PF00294">
    <property type="entry name" value="PfkB"/>
    <property type="match status" value="1"/>
</dbReference>
<dbReference type="InterPro" id="IPR017583">
    <property type="entry name" value="Tagatose/fructose_Pkinase"/>
</dbReference>
<comment type="similarity">
    <text evidence="1">Belongs to the carbohydrate kinase pfkB family.</text>
</comment>
<accession>A0A1W1ZCS4</accession>
<dbReference type="GO" id="GO:0016052">
    <property type="term" value="P:carbohydrate catabolic process"/>
    <property type="evidence" value="ECO:0007669"/>
    <property type="project" value="UniProtKB-ARBA"/>
</dbReference>
<dbReference type="InterPro" id="IPR029056">
    <property type="entry name" value="Ribokinase-like"/>
</dbReference>
<dbReference type="PANTHER" id="PTHR46566">
    <property type="entry name" value="1-PHOSPHOFRUCTOKINASE-RELATED"/>
    <property type="match status" value="1"/>
</dbReference>
<comment type="catalytic activity">
    <reaction evidence="7">
        <text>D-tagatofuranose 6-phosphate + ATP = D-tagatofuranose 1,6-bisphosphate + ADP + H(+)</text>
        <dbReference type="Rhea" id="RHEA:12420"/>
        <dbReference type="ChEBI" id="CHEBI:15378"/>
        <dbReference type="ChEBI" id="CHEBI:30616"/>
        <dbReference type="ChEBI" id="CHEBI:58694"/>
        <dbReference type="ChEBI" id="CHEBI:58695"/>
        <dbReference type="ChEBI" id="CHEBI:456216"/>
        <dbReference type="EC" id="2.7.1.144"/>
    </reaction>
</comment>
<evidence type="ECO:0000256" key="5">
    <source>
        <dbReference type="ARBA" id="ARBA00022777"/>
    </source>
</evidence>
<sequence>MILTVTLNPSIDVSYPLDQLNLDTVNRVDKVSKTPGGKGLNVTRVLKTLDADVKATGVLGGHFGEYIESKLDEVEINHQFSKIDGETRFCIAILHEGNQTEVLEKGPEIDEEDIYHFKDAFRDLVSHATTITMSGSMLKGFPSDTYSELIAIANDYGRKVLLDTSGDSLLQSLKGDHKPYLIKPNTEELEGLVNENIDPKNTDQLKEVLSNSLFDGVEMIVVTLGGDGALVKYQDKFYQVIVPKINPVNPVGSGDSTIAGLAYAIDEGKDFSEIIKTGMTCGVLNTLNEKTGAIDMNQFDTFFDQINVSEI</sequence>
<keyword evidence="6 7" id="KW-0067">ATP-binding</keyword>
<evidence type="ECO:0000256" key="3">
    <source>
        <dbReference type="ARBA" id="ARBA00022736"/>
    </source>
</evidence>
<evidence type="ECO:0000313" key="10">
    <source>
        <dbReference type="Proteomes" id="UP000243884"/>
    </source>
</evidence>